<accession>A0ACC1HEE7</accession>
<dbReference type="Proteomes" id="UP001145114">
    <property type="component" value="Unassembled WGS sequence"/>
</dbReference>
<sequence>NSQLKKDLESAPVRKTTSTTDWLPRPPEKFTLGQHRSPITRVRFHPEYSIIATASDDMTIKIWDSETGDFERTLKGHTKTVHDVAFSPNGKLLASCSADLTLRLWDLENEYQCCKVMYGHDHCVSSVAFLGPDKIVSGSRDQTIKVWEVKTGYCVQTISGFPAWIRYIRPDPTLAELAVACGDRVIVREVNGKENRLDIQSHENMVECVIFAPAKSTPFLLKLMGIDQKPDKEKCRFVFSASRDKTIKLWDLYSGQLAYVFRGHDNWVRELVVHPSGKYLVSASDDKTIRAWDLATGRCTKKIEAAEHFVTCLDFSTVNPLVATAL</sequence>
<dbReference type="EMBL" id="JAMZIH010005586">
    <property type="protein sequence ID" value="KAJ1674939.1"/>
    <property type="molecule type" value="Genomic_DNA"/>
</dbReference>
<keyword evidence="2" id="KW-1185">Reference proteome</keyword>
<gene>
    <name evidence="1" type="primary">LIS1_2</name>
    <name evidence="1" type="ORF">EV182_002253</name>
</gene>
<protein>
    <submittedName>
        <fullName evidence="1">Lissencephaly-1</fullName>
    </submittedName>
</protein>
<organism evidence="1 2">
    <name type="scientific">Spiromyces aspiralis</name>
    <dbReference type="NCBI Taxonomy" id="68401"/>
    <lineage>
        <taxon>Eukaryota</taxon>
        <taxon>Fungi</taxon>
        <taxon>Fungi incertae sedis</taxon>
        <taxon>Zoopagomycota</taxon>
        <taxon>Kickxellomycotina</taxon>
        <taxon>Kickxellomycetes</taxon>
        <taxon>Kickxellales</taxon>
        <taxon>Kickxellaceae</taxon>
        <taxon>Spiromyces</taxon>
    </lineage>
</organism>
<name>A0ACC1HEE7_9FUNG</name>
<comment type="caution">
    <text evidence="1">The sequence shown here is derived from an EMBL/GenBank/DDBJ whole genome shotgun (WGS) entry which is preliminary data.</text>
</comment>
<proteinExistence type="predicted"/>
<evidence type="ECO:0000313" key="1">
    <source>
        <dbReference type="EMBL" id="KAJ1674939.1"/>
    </source>
</evidence>
<evidence type="ECO:0000313" key="2">
    <source>
        <dbReference type="Proteomes" id="UP001145114"/>
    </source>
</evidence>
<feature type="non-terminal residue" evidence="1">
    <location>
        <position position="1"/>
    </location>
</feature>
<reference evidence="1" key="1">
    <citation type="submission" date="2022-06" db="EMBL/GenBank/DDBJ databases">
        <title>Phylogenomic reconstructions and comparative analyses of Kickxellomycotina fungi.</title>
        <authorList>
            <person name="Reynolds N.K."/>
            <person name="Stajich J.E."/>
            <person name="Barry K."/>
            <person name="Grigoriev I.V."/>
            <person name="Crous P."/>
            <person name="Smith M.E."/>
        </authorList>
    </citation>
    <scope>NUCLEOTIDE SEQUENCE</scope>
    <source>
        <strain evidence="1">RSA 2271</strain>
    </source>
</reference>